<sequence>MSYTFPCVDIPPRLFDKRFELHEAIELWTPEEYADGVIFDELARMPLDALLPPTPVQDTASNQDITPSTTASNNDHDPYYIFDEAKYRIDHGFPYTCKLELYMPLTRMTHLRDHKTSPTATKLLVLVDVHTQNKWTYGWAVTFSAQYPLNAFNRGGDFASPGGRRAEACVHAFCEAINAIIDFANDETYEKPRISNICVRVPQFWDSKYALSRIFREVEQGITFGENAPQWLQDMYGTLAKSFYQMQKLRDEGVNIMLWQKTKKRSQ</sequence>
<gene>
    <name evidence="1" type="ORF">FACUT_11645</name>
</gene>
<dbReference type="OrthoDB" id="5022445at2759"/>
<dbReference type="AlphaFoldDB" id="A0A8H4JFB7"/>
<dbReference type="EMBL" id="JAADJF010000393">
    <property type="protein sequence ID" value="KAF4418924.1"/>
    <property type="molecule type" value="Genomic_DNA"/>
</dbReference>
<accession>A0A8H4JFB7</accession>
<organism evidence="1 2">
    <name type="scientific">Fusarium acutatum</name>
    <dbReference type="NCBI Taxonomy" id="78861"/>
    <lineage>
        <taxon>Eukaryota</taxon>
        <taxon>Fungi</taxon>
        <taxon>Dikarya</taxon>
        <taxon>Ascomycota</taxon>
        <taxon>Pezizomycotina</taxon>
        <taxon>Sordariomycetes</taxon>
        <taxon>Hypocreomycetidae</taxon>
        <taxon>Hypocreales</taxon>
        <taxon>Nectriaceae</taxon>
        <taxon>Fusarium</taxon>
        <taxon>Fusarium fujikuroi species complex</taxon>
    </lineage>
</organism>
<evidence type="ECO:0000313" key="2">
    <source>
        <dbReference type="Proteomes" id="UP000536711"/>
    </source>
</evidence>
<dbReference type="Proteomes" id="UP000536711">
    <property type="component" value="Unassembled WGS sequence"/>
</dbReference>
<reference evidence="1 2" key="1">
    <citation type="submission" date="2020-01" db="EMBL/GenBank/DDBJ databases">
        <title>Identification and distribution of gene clusters putatively required for synthesis of sphingolipid metabolism inhibitors in phylogenetically diverse species of the filamentous fungus Fusarium.</title>
        <authorList>
            <person name="Kim H.-S."/>
            <person name="Busman M."/>
            <person name="Brown D.W."/>
            <person name="Divon H."/>
            <person name="Uhlig S."/>
            <person name="Proctor R.H."/>
        </authorList>
    </citation>
    <scope>NUCLEOTIDE SEQUENCE [LARGE SCALE GENOMIC DNA]</scope>
    <source>
        <strain evidence="1 2">NRRL 13308</strain>
    </source>
</reference>
<proteinExistence type="predicted"/>
<keyword evidence="2" id="KW-1185">Reference proteome</keyword>
<evidence type="ECO:0000313" key="1">
    <source>
        <dbReference type="EMBL" id="KAF4418924.1"/>
    </source>
</evidence>
<comment type="caution">
    <text evidence="1">The sequence shown here is derived from an EMBL/GenBank/DDBJ whole genome shotgun (WGS) entry which is preliminary data.</text>
</comment>
<name>A0A8H4JFB7_9HYPO</name>
<protein>
    <submittedName>
        <fullName evidence="1">Uncharacterized protein</fullName>
    </submittedName>
</protein>